<evidence type="ECO:0000256" key="4">
    <source>
        <dbReference type="ARBA" id="ARBA00022884"/>
    </source>
</evidence>
<dbReference type="AlphaFoldDB" id="A0A9W4IB06"/>
<sequence>MASPSEISRSQDAGGSTGSSTGFTGFLTDPAEFDKDPRISWSRLDNCWILEREDGEEFRFDTGLKRWILEVDPELIRQQQSAYIPEGVDADDYEELHPRERRARARALQQAHAKKQKKGRVNTAVWVTHIPLDADRDEIYRVFSKCGVIAEEIDSGDHKIKMYKDEDGNFNGEALVVFFRPESINLAISLLDETEFRFGETTPGGPMRVKESDPSYLLKRKDGAEKRKVNTNDQKKIIERTQRLNSKLADWSDDDARPLKRKATRAEHVLILEHMFTLKLIEEDPAEIIELKEEVREECEKFGEVTRVVLYDEEPTGIITVRFKDARDAARCRERMDGRHFGGATVRAYINESRTLFRKSDNRYYGYDSEREEEEQRRLDRYGDWLERNEPKAKKAKTEEAKTEEAKTEEVKTEEVKTEEVKADEPKADAPQTHE</sequence>
<keyword evidence="5" id="KW-0508">mRNA splicing</keyword>
<dbReference type="SMART" id="SM00360">
    <property type="entry name" value="RRM"/>
    <property type="match status" value="2"/>
</dbReference>
<dbReference type="InterPro" id="IPR034393">
    <property type="entry name" value="TatSF1-like"/>
</dbReference>
<keyword evidence="2" id="KW-0507">mRNA processing</keyword>
<evidence type="ECO:0000256" key="6">
    <source>
        <dbReference type="PROSITE-ProRule" id="PRU00176"/>
    </source>
</evidence>
<protein>
    <recommendedName>
        <fullName evidence="8">RRM domain-containing protein</fullName>
    </recommendedName>
</protein>
<reference evidence="9" key="1">
    <citation type="submission" date="2021-07" db="EMBL/GenBank/DDBJ databases">
        <authorList>
            <person name="Branca A.L. A."/>
        </authorList>
    </citation>
    <scope>NUCLEOTIDE SEQUENCE</scope>
</reference>
<dbReference type="Proteomes" id="UP001153618">
    <property type="component" value="Unassembled WGS sequence"/>
</dbReference>
<feature type="domain" description="RRM" evidence="8">
    <location>
        <begin position="123"/>
        <end position="214"/>
    </location>
</feature>
<feature type="compositionally biased region" description="Basic and acidic residues" evidence="7">
    <location>
        <begin position="374"/>
        <end position="435"/>
    </location>
</feature>
<dbReference type="SUPFAM" id="SSF54928">
    <property type="entry name" value="RNA-binding domain, RBD"/>
    <property type="match status" value="2"/>
</dbReference>
<comment type="similarity">
    <text evidence="1">Belongs to the HTATSF1 family.</text>
</comment>
<evidence type="ECO:0000313" key="9">
    <source>
        <dbReference type="EMBL" id="CAG8251820.1"/>
    </source>
</evidence>
<evidence type="ECO:0000313" key="10">
    <source>
        <dbReference type="Proteomes" id="UP001153618"/>
    </source>
</evidence>
<feature type="domain" description="RRM" evidence="8">
    <location>
        <begin position="268"/>
        <end position="353"/>
    </location>
</feature>
<dbReference type="CDD" id="cd12285">
    <property type="entry name" value="RRM3_RBM39_like"/>
    <property type="match status" value="1"/>
</dbReference>
<organism evidence="9 10">
    <name type="scientific">Penicillium olsonii</name>
    <dbReference type="NCBI Taxonomy" id="99116"/>
    <lineage>
        <taxon>Eukaryota</taxon>
        <taxon>Fungi</taxon>
        <taxon>Dikarya</taxon>
        <taxon>Ascomycota</taxon>
        <taxon>Pezizomycotina</taxon>
        <taxon>Eurotiomycetes</taxon>
        <taxon>Eurotiomycetidae</taxon>
        <taxon>Eurotiales</taxon>
        <taxon>Aspergillaceae</taxon>
        <taxon>Penicillium</taxon>
    </lineage>
</organism>
<dbReference type="Gene3D" id="3.30.70.330">
    <property type="match status" value="2"/>
</dbReference>
<dbReference type="CDD" id="cd12281">
    <property type="entry name" value="RRM1_TatSF1_like"/>
    <property type="match status" value="1"/>
</dbReference>
<dbReference type="InterPro" id="IPR000504">
    <property type="entry name" value="RRM_dom"/>
</dbReference>
<dbReference type="GO" id="GO:0005686">
    <property type="term" value="C:U2 snRNP"/>
    <property type="evidence" value="ECO:0007669"/>
    <property type="project" value="TreeGrafter"/>
</dbReference>
<gene>
    <name evidence="9" type="ORF">POLS_LOCUS8797</name>
</gene>
<evidence type="ECO:0000256" key="3">
    <source>
        <dbReference type="ARBA" id="ARBA00022737"/>
    </source>
</evidence>
<dbReference type="Pfam" id="PF00076">
    <property type="entry name" value="RRM_1"/>
    <property type="match status" value="2"/>
</dbReference>
<dbReference type="InterPro" id="IPR012677">
    <property type="entry name" value="Nucleotide-bd_a/b_plait_sf"/>
</dbReference>
<evidence type="ECO:0000259" key="8">
    <source>
        <dbReference type="PROSITE" id="PS50102"/>
    </source>
</evidence>
<evidence type="ECO:0000256" key="5">
    <source>
        <dbReference type="ARBA" id="ARBA00023187"/>
    </source>
</evidence>
<accession>A0A9W4IB06</accession>
<dbReference type="InterPro" id="IPR035979">
    <property type="entry name" value="RBD_domain_sf"/>
</dbReference>
<feature type="region of interest" description="Disordered" evidence="7">
    <location>
        <begin position="1"/>
        <end position="34"/>
    </location>
</feature>
<comment type="caution">
    <text evidence="9">The sequence shown here is derived from an EMBL/GenBank/DDBJ whole genome shotgun (WGS) entry which is preliminary data.</text>
</comment>
<keyword evidence="3" id="KW-0677">Repeat</keyword>
<dbReference type="GO" id="GO:0000398">
    <property type="term" value="P:mRNA splicing, via spliceosome"/>
    <property type="evidence" value="ECO:0007669"/>
    <property type="project" value="InterPro"/>
</dbReference>
<feature type="compositionally biased region" description="Polar residues" evidence="7">
    <location>
        <begin position="1"/>
        <end position="13"/>
    </location>
</feature>
<keyword evidence="10" id="KW-1185">Reference proteome</keyword>
<dbReference type="OrthoDB" id="10258585at2759"/>
<dbReference type="InterPro" id="IPR034392">
    <property type="entry name" value="TatSF1-like_RRM1"/>
</dbReference>
<evidence type="ECO:0000256" key="7">
    <source>
        <dbReference type="SAM" id="MobiDB-lite"/>
    </source>
</evidence>
<dbReference type="GO" id="GO:0003723">
    <property type="term" value="F:RNA binding"/>
    <property type="evidence" value="ECO:0007669"/>
    <property type="project" value="UniProtKB-UniRule"/>
</dbReference>
<dbReference type="PANTHER" id="PTHR15608">
    <property type="entry name" value="SPLICING FACTOR U2AF-ASSOCIATED PROTEIN 2"/>
    <property type="match status" value="1"/>
</dbReference>
<evidence type="ECO:0000256" key="1">
    <source>
        <dbReference type="ARBA" id="ARBA00007747"/>
    </source>
</evidence>
<dbReference type="EMBL" id="CAJVOS010000071">
    <property type="protein sequence ID" value="CAG8251820.1"/>
    <property type="molecule type" value="Genomic_DNA"/>
</dbReference>
<name>A0A9W4IB06_PENOL</name>
<feature type="region of interest" description="Disordered" evidence="7">
    <location>
        <begin position="367"/>
        <end position="435"/>
    </location>
</feature>
<dbReference type="PROSITE" id="PS50102">
    <property type="entry name" value="RRM"/>
    <property type="match status" value="2"/>
</dbReference>
<dbReference type="GO" id="GO:0005684">
    <property type="term" value="C:U2-type spliceosomal complex"/>
    <property type="evidence" value="ECO:0007669"/>
    <property type="project" value="TreeGrafter"/>
</dbReference>
<evidence type="ECO:0000256" key="2">
    <source>
        <dbReference type="ARBA" id="ARBA00022664"/>
    </source>
</evidence>
<keyword evidence="4 6" id="KW-0694">RNA-binding</keyword>
<proteinExistence type="inferred from homology"/>
<dbReference type="PANTHER" id="PTHR15608:SF0">
    <property type="entry name" value="HIV TAT-SPECIFIC FACTOR 1"/>
    <property type="match status" value="1"/>
</dbReference>
<dbReference type="FunFam" id="3.30.70.330:FF:000105">
    <property type="entry name" value="HIV Tat-specific factor 1 homolog"/>
    <property type="match status" value="1"/>
</dbReference>